<dbReference type="InterPro" id="IPR004658">
    <property type="entry name" value="OMP_Slp"/>
</dbReference>
<dbReference type="PANTHER" id="PTHR37530:SF1">
    <property type="entry name" value="OUTER MEMBRANE PROTEIN SLP"/>
    <property type="match status" value="1"/>
</dbReference>
<keyword evidence="1" id="KW-0449">Lipoprotein</keyword>
<dbReference type="PROSITE" id="PS51257">
    <property type="entry name" value="PROKAR_LIPOPROTEIN"/>
    <property type="match status" value="1"/>
</dbReference>
<dbReference type="Proteomes" id="UP001501321">
    <property type="component" value="Unassembled WGS sequence"/>
</dbReference>
<evidence type="ECO:0000313" key="2">
    <source>
        <dbReference type="Proteomes" id="UP001501321"/>
    </source>
</evidence>
<keyword evidence="2" id="KW-1185">Reference proteome</keyword>
<evidence type="ECO:0000313" key="1">
    <source>
        <dbReference type="EMBL" id="GAA4492645.1"/>
    </source>
</evidence>
<dbReference type="EMBL" id="BAABFC010000001">
    <property type="protein sequence ID" value="GAA4492645.1"/>
    <property type="molecule type" value="Genomic_DNA"/>
</dbReference>
<dbReference type="NCBIfam" id="TIGR00752">
    <property type="entry name" value="slp"/>
    <property type="match status" value="1"/>
</dbReference>
<proteinExistence type="predicted"/>
<dbReference type="PANTHER" id="PTHR37530">
    <property type="entry name" value="OUTER MEMBRANE PROTEIN SLP"/>
    <property type="match status" value="1"/>
</dbReference>
<dbReference type="Pfam" id="PF03843">
    <property type="entry name" value="Slp"/>
    <property type="match status" value="1"/>
</dbReference>
<organism evidence="1 2">
    <name type="scientific">Pseudaeromonas paramecii</name>
    <dbReference type="NCBI Taxonomy" id="2138166"/>
    <lineage>
        <taxon>Bacteria</taxon>
        <taxon>Pseudomonadati</taxon>
        <taxon>Pseudomonadota</taxon>
        <taxon>Gammaproteobacteria</taxon>
        <taxon>Aeromonadales</taxon>
        <taxon>Aeromonadaceae</taxon>
        <taxon>Pseudaeromonas</taxon>
    </lineage>
</organism>
<protein>
    <submittedName>
        <fullName evidence="1">Slp family lipoprotein</fullName>
    </submittedName>
</protein>
<comment type="caution">
    <text evidence="1">The sequence shown here is derived from an EMBL/GenBank/DDBJ whole genome shotgun (WGS) entry which is preliminary data.</text>
</comment>
<accession>A0ABP8PSX3</accession>
<dbReference type="RefSeq" id="WP_345009070.1">
    <property type="nucleotide sequence ID" value="NZ_BAABFC010000001.1"/>
</dbReference>
<reference evidence="2" key="1">
    <citation type="journal article" date="2019" name="Int. J. Syst. Evol. Microbiol.">
        <title>The Global Catalogue of Microorganisms (GCM) 10K type strain sequencing project: providing services to taxonomists for standard genome sequencing and annotation.</title>
        <authorList>
            <consortium name="The Broad Institute Genomics Platform"/>
            <consortium name="The Broad Institute Genome Sequencing Center for Infectious Disease"/>
            <person name="Wu L."/>
            <person name="Ma J."/>
        </authorList>
    </citation>
    <scope>NUCLEOTIDE SEQUENCE [LARGE SCALE GENOMIC DNA]</scope>
    <source>
        <strain evidence="2">JCM 32226</strain>
    </source>
</reference>
<sequence>MPKSWLILLALVWLTGCVSVPDELSYEPESALLPYSTVSQHPDSAKGQPVRWSGVIAATRVLAEQTELEVVLLPLKANGVPQQQEKSEGRFLAHLPGLLDPSLYAPGRSVTVLGTIAGTVNGKIGEQSYRFVLVAGSAHKLWPQVKDVEVRYVNGCFEPLWLSPRPRPLP</sequence>
<gene>
    <name evidence="1" type="ORF">GCM10023095_01470</name>
</gene>
<dbReference type="PIRSF" id="PIRSF004982">
    <property type="entry name" value="SlP"/>
    <property type="match status" value="1"/>
</dbReference>
<name>A0ABP8PSX3_9GAMM</name>